<dbReference type="Gene3D" id="1.25.10.10">
    <property type="entry name" value="Leucine-rich Repeat Variant"/>
    <property type="match status" value="1"/>
</dbReference>
<dbReference type="InterPro" id="IPR011989">
    <property type="entry name" value="ARM-like"/>
</dbReference>
<organism evidence="1 2">
    <name type="scientific">Gymnopilus dilepis</name>
    <dbReference type="NCBI Taxonomy" id="231916"/>
    <lineage>
        <taxon>Eukaryota</taxon>
        <taxon>Fungi</taxon>
        <taxon>Dikarya</taxon>
        <taxon>Basidiomycota</taxon>
        <taxon>Agaricomycotina</taxon>
        <taxon>Agaricomycetes</taxon>
        <taxon>Agaricomycetidae</taxon>
        <taxon>Agaricales</taxon>
        <taxon>Agaricineae</taxon>
        <taxon>Hymenogastraceae</taxon>
        <taxon>Gymnopilus</taxon>
    </lineage>
</organism>
<dbReference type="SUPFAM" id="SSF48371">
    <property type="entry name" value="ARM repeat"/>
    <property type="match status" value="1"/>
</dbReference>
<evidence type="ECO:0000313" key="1">
    <source>
        <dbReference type="EMBL" id="PPR06649.1"/>
    </source>
</evidence>
<dbReference type="STRING" id="231916.A0A409YUK2"/>
<evidence type="ECO:0000313" key="2">
    <source>
        <dbReference type="Proteomes" id="UP000284706"/>
    </source>
</evidence>
<dbReference type="OrthoDB" id="26149at2759"/>
<dbReference type="InParanoid" id="A0A409YUK2"/>
<name>A0A409YUK2_9AGAR</name>
<accession>A0A409YUK2</accession>
<keyword evidence="2" id="KW-1185">Reference proteome</keyword>
<protein>
    <submittedName>
        <fullName evidence="1">Uncharacterized protein</fullName>
    </submittedName>
</protein>
<dbReference type="EMBL" id="NHYE01000269">
    <property type="protein sequence ID" value="PPR06649.1"/>
    <property type="molecule type" value="Genomic_DNA"/>
</dbReference>
<gene>
    <name evidence="1" type="ORF">CVT26_001191</name>
</gene>
<comment type="caution">
    <text evidence="1">The sequence shown here is derived from an EMBL/GenBank/DDBJ whole genome shotgun (WGS) entry which is preliminary data.</text>
</comment>
<dbReference type="Proteomes" id="UP000284706">
    <property type="component" value="Unassembled WGS sequence"/>
</dbReference>
<dbReference type="AlphaFoldDB" id="A0A409YUK2"/>
<dbReference type="GO" id="GO:0005085">
    <property type="term" value="F:guanyl-nucleotide exchange factor activity"/>
    <property type="evidence" value="ECO:0007669"/>
    <property type="project" value="InterPro"/>
</dbReference>
<dbReference type="InterPro" id="IPR016024">
    <property type="entry name" value="ARM-type_fold"/>
</dbReference>
<dbReference type="InterPro" id="IPR040144">
    <property type="entry name" value="RAP1GDS1"/>
</dbReference>
<sequence length="776" mass="84742">MASPAAVDLLPLQRDLHQLSQDLTKADDDESWSKVESLAREIANHLRVRNAPVDNHTILGKTELPQTLTSLLSLGLKGSHLPVDARTPPVLEILRVGANLCMDHDENRAALLEVGFPQSVISLLEGYAETIPSPPAPTPLPLSIPHLKVVRTSIGVLLNASIGYDAVKFRLISLEAALTIIKLSSTIYPPTSWTSQQTSPPKADFVEEWGLRSGISNWSWRTISALKDVQDESLQVTNSDILPWLTPHLLKYCPPSAADVTVVVDVEPDLLDTLVQTDFDFLEESCTIIESLSLDVEDFRLELARAKCYPESEKPAHCLTIVLDFIERGSYPAVWNNPLFDETERKNKEKAFDICKAALVKAVVEVFAEEKNEDALWNNTDTEHPGGALVLRFVEWISDYAKSVQAEKDHQGPRYDMAICASLSLGNLVRKVQFATALLSPPYSLAPVLASDPFLSPSTDIKLKHGILGLLKHLSQFSKLSHVIPTTFAGVHIIDRITTSGVWDDKSDAMADVVQLSAIGIAKHLCNASLDHTLALILPGDGSHPSGLAQLLALIKRSDSVSIKSEGSRVLVNVVKSLWVIDRSVDMSEEKQKKRDQAISLVLTTDFVTTLATLVGRSNKYPILVNEGIVALSLLSTHKLGGPLVLEALTAPVNGGLQADTTLSANGAPSPVLPTPSSRNDGLPVPRHALDMLIFALRNVDNPVNFPVEVRVNACTFFLQLSRFTSGTALVKVQEAVIPVLEQVVEDSQDVMGEEKLVKAATLLIENWKRKQSQQS</sequence>
<dbReference type="PANTHER" id="PTHR10957">
    <property type="entry name" value="RAP1 GTPASE-GDP DISSOCIATION STIMULATOR 1"/>
    <property type="match status" value="1"/>
</dbReference>
<reference evidence="1 2" key="1">
    <citation type="journal article" date="2018" name="Evol. Lett.">
        <title>Horizontal gene cluster transfer increased hallucinogenic mushroom diversity.</title>
        <authorList>
            <person name="Reynolds H.T."/>
            <person name="Vijayakumar V."/>
            <person name="Gluck-Thaler E."/>
            <person name="Korotkin H.B."/>
            <person name="Matheny P.B."/>
            <person name="Slot J.C."/>
        </authorList>
    </citation>
    <scope>NUCLEOTIDE SEQUENCE [LARGE SCALE GENOMIC DNA]</scope>
    <source>
        <strain evidence="1 2">SRW20</strain>
    </source>
</reference>
<proteinExistence type="predicted"/>